<dbReference type="AlphaFoldDB" id="X1JX92"/>
<gene>
    <name evidence="2" type="ORF">S03H2_66702</name>
</gene>
<sequence>ISKNITSLKNSNPRETLSSKITRNHTERRTFRQARYLCTYELKVSGLVLIQNFIDVLNFGDRRNGV</sequence>
<evidence type="ECO:0000313" key="2">
    <source>
        <dbReference type="EMBL" id="GAH82889.1"/>
    </source>
</evidence>
<proteinExistence type="predicted"/>
<name>X1JX92_9ZZZZ</name>
<organism evidence="2">
    <name type="scientific">marine sediment metagenome</name>
    <dbReference type="NCBI Taxonomy" id="412755"/>
    <lineage>
        <taxon>unclassified sequences</taxon>
        <taxon>metagenomes</taxon>
        <taxon>ecological metagenomes</taxon>
    </lineage>
</organism>
<feature type="compositionally biased region" description="Polar residues" evidence="1">
    <location>
        <begin position="1"/>
        <end position="21"/>
    </location>
</feature>
<feature type="region of interest" description="Disordered" evidence="1">
    <location>
        <begin position="1"/>
        <end position="24"/>
    </location>
</feature>
<accession>X1JX92</accession>
<feature type="non-terminal residue" evidence="2">
    <location>
        <position position="1"/>
    </location>
</feature>
<evidence type="ECO:0000256" key="1">
    <source>
        <dbReference type="SAM" id="MobiDB-lite"/>
    </source>
</evidence>
<dbReference type="EMBL" id="BARU01043582">
    <property type="protein sequence ID" value="GAH82889.1"/>
    <property type="molecule type" value="Genomic_DNA"/>
</dbReference>
<comment type="caution">
    <text evidence="2">The sequence shown here is derived from an EMBL/GenBank/DDBJ whole genome shotgun (WGS) entry which is preliminary data.</text>
</comment>
<protein>
    <submittedName>
        <fullName evidence="2">Uncharacterized protein</fullName>
    </submittedName>
</protein>
<reference evidence="2" key="1">
    <citation type="journal article" date="2014" name="Front. Microbiol.">
        <title>High frequency of phylogenetically diverse reductive dehalogenase-homologous genes in deep subseafloor sedimentary metagenomes.</title>
        <authorList>
            <person name="Kawai M."/>
            <person name="Futagami T."/>
            <person name="Toyoda A."/>
            <person name="Takaki Y."/>
            <person name="Nishi S."/>
            <person name="Hori S."/>
            <person name="Arai W."/>
            <person name="Tsubouchi T."/>
            <person name="Morono Y."/>
            <person name="Uchiyama I."/>
            <person name="Ito T."/>
            <person name="Fujiyama A."/>
            <person name="Inagaki F."/>
            <person name="Takami H."/>
        </authorList>
    </citation>
    <scope>NUCLEOTIDE SEQUENCE</scope>
    <source>
        <strain evidence="2">Expedition CK06-06</strain>
    </source>
</reference>